<keyword evidence="4" id="KW-1003">Cell membrane</keyword>
<evidence type="ECO:0000256" key="4">
    <source>
        <dbReference type="ARBA" id="ARBA00022475"/>
    </source>
</evidence>
<evidence type="ECO:0000256" key="3">
    <source>
        <dbReference type="ARBA" id="ARBA00022448"/>
    </source>
</evidence>
<evidence type="ECO:0000256" key="8">
    <source>
        <dbReference type="RuleBase" id="RU003943"/>
    </source>
</evidence>
<keyword evidence="11" id="KW-1185">Reference proteome</keyword>
<comment type="subcellular location">
    <subcellularLocation>
        <location evidence="1 8">Cell membrane</location>
        <topology evidence="1 8">Multi-pass membrane protein</topology>
    </subcellularLocation>
</comment>
<evidence type="ECO:0000256" key="1">
    <source>
        <dbReference type="ARBA" id="ARBA00004651"/>
    </source>
</evidence>
<dbReference type="Pfam" id="PF00950">
    <property type="entry name" value="ABC-3"/>
    <property type="match status" value="2"/>
</dbReference>
<keyword evidence="5 8" id="KW-0812">Transmembrane</keyword>
<dbReference type="InterPro" id="IPR037294">
    <property type="entry name" value="ABC_BtuC-like"/>
</dbReference>
<dbReference type="GO" id="GO:0010043">
    <property type="term" value="P:response to zinc ion"/>
    <property type="evidence" value="ECO:0007669"/>
    <property type="project" value="TreeGrafter"/>
</dbReference>
<dbReference type="GO" id="GO:0055085">
    <property type="term" value="P:transmembrane transport"/>
    <property type="evidence" value="ECO:0007669"/>
    <property type="project" value="InterPro"/>
</dbReference>
<dbReference type="SUPFAM" id="SSF81345">
    <property type="entry name" value="ABC transporter involved in vitamin B12 uptake, BtuC"/>
    <property type="match status" value="1"/>
</dbReference>
<feature type="transmembrane region" description="Helical" evidence="9">
    <location>
        <begin position="92"/>
        <end position="111"/>
    </location>
</feature>
<dbReference type="OrthoDB" id="9804300at2"/>
<evidence type="ECO:0000313" key="11">
    <source>
        <dbReference type="Proteomes" id="UP000268192"/>
    </source>
</evidence>
<evidence type="ECO:0000256" key="9">
    <source>
        <dbReference type="SAM" id="Phobius"/>
    </source>
</evidence>
<keyword evidence="7 9" id="KW-0472">Membrane</keyword>
<sequence>MAVYLGLTIVPILIGLLAAVAAALLGNFLVLKRQSLMGDAVSHVVLPGIVVAFVTTGSMDAGPMLIGAAISALVAAVLIEIIRVLGKVEPGAAMGVVFTALFAFGIVLLEQTDTGAIHFDVEHALYGNLESLVWLAGLEWSALTDPAALAELPPQLPRVTAALVVVIAFLCIAWRPLVIATFDPVFAAASGVPVRLVDGALIALVAIVAVTAFEAVGAIITIAMLICPPAAARLMTDDLVRQLLLSVVFAAIAAIFGYLAAGAGVALFVSGIAVSAAGMIATVSGLILALAALFGPRRLGARA</sequence>
<dbReference type="RefSeq" id="WP_126011617.1">
    <property type="nucleotide sequence ID" value="NZ_CP032509.1"/>
</dbReference>
<comment type="similarity">
    <text evidence="2 8">Belongs to the ABC-3 integral membrane protein family.</text>
</comment>
<feature type="transmembrane region" description="Helical" evidence="9">
    <location>
        <begin position="239"/>
        <end position="261"/>
    </location>
</feature>
<organism evidence="10 11">
    <name type="scientific">Georhizobium profundi</name>
    <dbReference type="NCBI Taxonomy" id="2341112"/>
    <lineage>
        <taxon>Bacteria</taxon>
        <taxon>Pseudomonadati</taxon>
        <taxon>Pseudomonadota</taxon>
        <taxon>Alphaproteobacteria</taxon>
        <taxon>Hyphomicrobiales</taxon>
        <taxon>Rhizobiaceae</taxon>
        <taxon>Georhizobium</taxon>
    </lineage>
</organism>
<reference evidence="10 11" key="1">
    <citation type="submission" date="2018-09" db="EMBL/GenBank/DDBJ databases">
        <title>Marinorhizobium profundi gen. nov., sp. nov., isolated from a deep-sea sediment sample from the New Britain Trench and proposal of Marinorhizobiaceae fam. nov. in the order Rhizobiales of the class Alphaproteobacteria.</title>
        <authorList>
            <person name="Cao J."/>
        </authorList>
    </citation>
    <scope>NUCLEOTIDE SEQUENCE [LARGE SCALE GENOMIC DNA]</scope>
    <source>
        <strain evidence="10 11">WS11</strain>
    </source>
</reference>
<dbReference type="EMBL" id="CP032509">
    <property type="protein sequence ID" value="AZN73075.1"/>
    <property type="molecule type" value="Genomic_DNA"/>
</dbReference>
<dbReference type="KEGG" id="abaw:D5400_18860"/>
<dbReference type="Gene3D" id="1.10.3470.10">
    <property type="entry name" value="ABC transporter involved in vitamin B12 uptake, BtuC"/>
    <property type="match status" value="1"/>
</dbReference>
<protein>
    <submittedName>
        <fullName evidence="10">Metal ABC transporter permease</fullName>
    </submittedName>
</protein>
<evidence type="ECO:0000256" key="6">
    <source>
        <dbReference type="ARBA" id="ARBA00022989"/>
    </source>
</evidence>
<proteinExistence type="inferred from homology"/>
<gene>
    <name evidence="10" type="ORF">D5400_18860</name>
</gene>
<evidence type="ECO:0000256" key="5">
    <source>
        <dbReference type="ARBA" id="ARBA00022692"/>
    </source>
</evidence>
<feature type="transmembrane region" description="Helical" evidence="9">
    <location>
        <begin position="202"/>
        <end position="227"/>
    </location>
</feature>
<dbReference type="PANTHER" id="PTHR30477:SF8">
    <property type="entry name" value="METAL TRANSPORT SYSTEM MEMBRANE PROTEIN CT_070-RELATED"/>
    <property type="match status" value="1"/>
</dbReference>
<accession>A0A3Q8XQQ8</accession>
<dbReference type="AlphaFoldDB" id="A0A3Q8XQQ8"/>
<feature type="transmembrane region" description="Helical" evidence="9">
    <location>
        <begin position="6"/>
        <end position="28"/>
    </location>
</feature>
<dbReference type="Proteomes" id="UP000268192">
    <property type="component" value="Chromosome"/>
</dbReference>
<name>A0A3Q8XQQ8_9HYPH</name>
<feature type="transmembrane region" description="Helical" evidence="9">
    <location>
        <begin position="40"/>
        <end position="59"/>
    </location>
</feature>
<dbReference type="GO" id="GO:0043190">
    <property type="term" value="C:ATP-binding cassette (ABC) transporter complex"/>
    <property type="evidence" value="ECO:0007669"/>
    <property type="project" value="InterPro"/>
</dbReference>
<keyword evidence="3 8" id="KW-0813">Transport</keyword>
<evidence type="ECO:0000313" key="10">
    <source>
        <dbReference type="EMBL" id="AZN73075.1"/>
    </source>
</evidence>
<feature type="transmembrane region" description="Helical" evidence="9">
    <location>
        <begin position="267"/>
        <end position="294"/>
    </location>
</feature>
<dbReference type="PANTHER" id="PTHR30477">
    <property type="entry name" value="ABC-TRANSPORTER METAL-BINDING PROTEIN"/>
    <property type="match status" value="1"/>
</dbReference>
<feature type="transmembrane region" description="Helical" evidence="9">
    <location>
        <begin position="65"/>
        <end position="85"/>
    </location>
</feature>
<dbReference type="InterPro" id="IPR001626">
    <property type="entry name" value="ABC_TroCD"/>
</dbReference>
<keyword evidence="6 9" id="KW-1133">Transmembrane helix</keyword>
<feature type="transmembrane region" description="Helical" evidence="9">
    <location>
        <begin position="161"/>
        <end position="182"/>
    </location>
</feature>
<evidence type="ECO:0000256" key="2">
    <source>
        <dbReference type="ARBA" id="ARBA00008034"/>
    </source>
</evidence>
<evidence type="ECO:0000256" key="7">
    <source>
        <dbReference type="ARBA" id="ARBA00023136"/>
    </source>
</evidence>